<evidence type="ECO:0000313" key="2">
    <source>
        <dbReference type="Proteomes" id="UP001150538"/>
    </source>
</evidence>
<proteinExistence type="predicted"/>
<sequence>MATLIDIELSDLPDANVSKRHHILKLQFEIHLVALRICVTMMTPVLKYLEALDPNSGIMNDPVSWLNFPILRSSYGKRDKQAQLAGEDLGMALLSDQTCMWVDFWNNGIDRFSSPHEFQQKKETATDTIDQPTKDLYNHILEDFLETLSNVVNLVMPRIYNSEESEKKEFEKLKKGVSESTWRKMVCQIVSNNVLPHDLTYLGMPQFRRTQKQLDVHQLKRLRHAKAMICDWLWNPGSPVNIWMINERGQAMRKPQRGAAITRDEDLEDQDDSDFLIYNDSKTGDTQWLTVLSRLRWFMHSVSISKVSGFLVFGLSTDAANFTHLLLFKMF</sequence>
<accession>A0A9W8DWP0</accession>
<name>A0A9W8DWP0_9FUNG</name>
<dbReference type="EMBL" id="JANBPU010000008">
    <property type="protein sequence ID" value="KAJ1920973.1"/>
    <property type="molecule type" value="Genomic_DNA"/>
</dbReference>
<evidence type="ECO:0000313" key="1">
    <source>
        <dbReference type="EMBL" id="KAJ1920973.1"/>
    </source>
</evidence>
<reference evidence="1" key="1">
    <citation type="submission" date="2022-07" db="EMBL/GenBank/DDBJ databases">
        <title>Phylogenomic reconstructions and comparative analyses of Kickxellomycotina fungi.</title>
        <authorList>
            <person name="Reynolds N.K."/>
            <person name="Stajich J.E."/>
            <person name="Barry K."/>
            <person name="Grigoriev I.V."/>
            <person name="Crous P."/>
            <person name="Smith M.E."/>
        </authorList>
    </citation>
    <scope>NUCLEOTIDE SEQUENCE</scope>
    <source>
        <strain evidence="1">NBRC 100468</strain>
    </source>
</reference>
<organism evidence="1 2">
    <name type="scientific">Mycoemilia scoparia</name>
    <dbReference type="NCBI Taxonomy" id="417184"/>
    <lineage>
        <taxon>Eukaryota</taxon>
        <taxon>Fungi</taxon>
        <taxon>Fungi incertae sedis</taxon>
        <taxon>Zoopagomycota</taxon>
        <taxon>Kickxellomycotina</taxon>
        <taxon>Kickxellomycetes</taxon>
        <taxon>Kickxellales</taxon>
        <taxon>Kickxellaceae</taxon>
        <taxon>Mycoemilia</taxon>
    </lineage>
</organism>
<gene>
    <name evidence="1" type="ORF">H4219_001026</name>
</gene>
<keyword evidence="2" id="KW-1185">Reference proteome</keyword>
<dbReference type="Proteomes" id="UP001150538">
    <property type="component" value="Unassembled WGS sequence"/>
</dbReference>
<comment type="caution">
    <text evidence="1">The sequence shown here is derived from an EMBL/GenBank/DDBJ whole genome shotgun (WGS) entry which is preliminary data.</text>
</comment>
<protein>
    <submittedName>
        <fullName evidence="1">Uncharacterized protein</fullName>
    </submittedName>
</protein>
<dbReference type="AlphaFoldDB" id="A0A9W8DWP0"/>